<dbReference type="EMBL" id="CAICTM010000980">
    <property type="protein sequence ID" value="CAB9519020.1"/>
    <property type="molecule type" value="Genomic_DNA"/>
</dbReference>
<evidence type="ECO:0000256" key="1">
    <source>
        <dbReference type="SAM" id="MobiDB-lite"/>
    </source>
</evidence>
<reference evidence="3" key="1">
    <citation type="submission" date="2020-06" db="EMBL/GenBank/DDBJ databases">
        <authorList>
            <consortium name="Plant Systems Biology data submission"/>
        </authorList>
    </citation>
    <scope>NUCLEOTIDE SEQUENCE</scope>
    <source>
        <strain evidence="3">D6</strain>
    </source>
</reference>
<protein>
    <submittedName>
        <fullName evidence="3">Uncharacterized protein</fullName>
    </submittedName>
</protein>
<dbReference type="AlphaFoldDB" id="A0A9N8EIC6"/>
<evidence type="ECO:0000313" key="4">
    <source>
        <dbReference type="Proteomes" id="UP001153069"/>
    </source>
</evidence>
<sequence>MKLFVPLFGLALALPSSWANTGSHSLRGAYDFERQLAIAYDACNDGAFDSGCAESTKCSTTDLPANVVEFWDVKGNVNCLQLGFDFGWKTGDPGCFDETDQAFAPNGANLGATSVRSCPNWDCSLPASATYSVDCKNAEGAQFTDATISANLDMYVIVKAQGLYLYKYEEGTSLDVITPGGKAISHIEFCFLSRVPVQANHQLRVPVHRLPPVQAKHQLRVPVHHLPPVQAKHRLPAQVQPPVPAQAKHQLPAQVPPLVPVRVPAEFSPSSSRVPVQVHHPLPVQAKPNSESSHHLCQSKQHDPSQVQPPVPAQAKHQLPAQVPPQFQSEFQPEFQPEFRRVQPSSAEF</sequence>
<feature type="compositionally biased region" description="Polar residues" evidence="1">
    <location>
        <begin position="287"/>
        <end position="299"/>
    </location>
</feature>
<evidence type="ECO:0000313" key="3">
    <source>
        <dbReference type="EMBL" id="CAB9519020.1"/>
    </source>
</evidence>
<comment type="caution">
    <text evidence="3">The sequence shown here is derived from an EMBL/GenBank/DDBJ whole genome shotgun (WGS) entry which is preliminary data.</text>
</comment>
<keyword evidence="4" id="KW-1185">Reference proteome</keyword>
<feature type="compositionally biased region" description="Low complexity" evidence="1">
    <location>
        <begin position="324"/>
        <end position="336"/>
    </location>
</feature>
<organism evidence="3 4">
    <name type="scientific">Seminavis robusta</name>
    <dbReference type="NCBI Taxonomy" id="568900"/>
    <lineage>
        <taxon>Eukaryota</taxon>
        <taxon>Sar</taxon>
        <taxon>Stramenopiles</taxon>
        <taxon>Ochrophyta</taxon>
        <taxon>Bacillariophyta</taxon>
        <taxon>Bacillariophyceae</taxon>
        <taxon>Bacillariophycidae</taxon>
        <taxon>Naviculales</taxon>
        <taxon>Naviculaceae</taxon>
        <taxon>Seminavis</taxon>
    </lineage>
</organism>
<feature type="region of interest" description="Disordered" evidence="1">
    <location>
        <begin position="283"/>
        <end position="349"/>
    </location>
</feature>
<gene>
    <name evidence="3" type="ORF">SEMRO_982_G227620.1</name>
</gene>
<keyword evidence="2" id="KW-0732">Signal</keyword>
<name>A0A9N8EIC6_9STRA</name>
<evidence type="ECO:0000256" key="2">
    <source>
        <dbReference type="SAM" id="SignalP"/>
    </source>
</evidence>
<accession>A0A9N8EIC6</accession>
<feature type="signal peptide" evidence="2">
    <location>
        <begin position="1"/>
        <end position="19"/>
    </location>
</feature>
<dbReference type="Proteomes" id="UP001153069">
    <property type="component" value="Unassembled WGS sequence"/>
</dbReference>
<proteinExistence type="predicted"/>
<feature type="chain" id="PRO_5040305362" evidence="2">
    <location>
        <begin position="20"/>
        <end position="349"/>
    </location>
</feature>